<dbReference type="OrthoDB" id="9784719at2"/>
<dbReference type="GO" id="GO:0000160">
    <property type="term" value="P:phosphorelay signal transduction system"/>
    <property type="evidence" value="ECO:0007669"/>
    <property type="project" value="InterPro"/>
</dbReference>
<evidence type="ECO:0000256" key="2">
    <source>
        <dbReference type="ARBA" id="ARBA00023015"/>
    </source>
</evidence>
<organism evidence="6 7">
    <name type="scientific">Mycoplana dimorpha</name>
    <dbReference type="NCBI Taxonomy" id="28320"/>
    <lineage>
        <taxon>Bacteria</taxon>
        <taxon>Pseudomonadati</taxon>
        <taxon>Pseudomonadota</taxon>
        <taxon>Alphaproteobacteria</taxon>
        <taxon>Hyphomicrobiales</taxon>
        <taxon>Rhizobiaceae</taxon>
        <taxon>Mycoplana</taxon>
    </lineage>
</organism>
<dbReference type="EMBL" id="PZZZ01000017">
    <property type="protein sequence ID" value="PTM86477.1"/>
    <property type="molecule type" value="Genomic_DNA"/>
</dbReference>
<dbReference type="InterPro" id="IPR001789">
    <property type="entry name" value="Sig_transdc_resp-reg_receiver"/>
</dbReference>
<name>A0A2T5AIB2_MYCDI</name>
<keyword evidence="2" id="KW-0805">Transcription regulation</keyword>
<dbReference type="AlphaFoldDB" id="A0A2T5AIB2"/>
<evidence type="ECO:0000256" key="4">
    <source>
        <dbReference type="PROSITE-ProRule" id="PRU00169"/>
    </source>
</evidence>
<dbReference type="InterPro" id="IPR050595">
    <property type="entry name" value="Bact_response_regulator"/>
</dbReference>
<accession>A0A2T5AIB2</accession>
<dbReference type="SUPFAM" id="SSF52172">
    <property type="entry name" value="CheY-like"/>
    <property type="match status" value="1"/>
</dbReference>
<evidence type="ECO:0000313" key="6">
    <source>
        <dbReference type="EMBL" id="PTM86477.1"/>
    </source>
</evidence>
<evidence type="ECO:0000256" key="3">
    <source>
        <dbReference type="ARBA" id="ARBA00023163"/>
    </source>
</evidence>
<dbReference type="InterPro" id="IPR011006">
    <property type="entry name" value="CheY-like_superfamily"/>
</dbReference>
<dbReference type="Gene3D" id="3.40.50.2300">
    <property type="match status" value="1"/>
</dbReference>
<feature type="modified residue" description="4-aspartylphosphate" evidence="4">
    <location>
        <position position="55"/>
    </location>
</feature>
<dbReference type="PROSITE" id="PS50110">
    <property type="entry name" value="RESPONSE_REGULATORY"/>
    <property type="match status" value="1"/>
</dbReference>
<dbReference type="Proteomes" id="UP000241247">
    <property type="component" value="Unassembled WGS sequence"/>
</dbReference>
<keyword evidence="1 4" id="KW-0597">Phosphoprotein</keyword>
<keyword evidence="7" id="KW-1185">Reference proteome</keyword>
<dbReference type="Pfam" id="PF00072">
    <property type="entry name" value="Response_reg"/>
    <property type="match status" value="1"/>
</dbReference>
<evidence type="ECO:0000259" key="5">
    <source>
        <dbReference type="PROSITE" id="PS50110"/>
    </source>
</evidence>
<evidence type="ECO:0000313" key="7">
    <source>
        <dbReference type="Proteomes" id="UP000241247"/>
    </source>
</evidence>
<dbReference type="RefSeq" id="WP_108004923.1">
    <property type="nucleotide sequence ID" value="NZ_JBHEEX010000027.1"/>
</dbReference>
<proteinExistence type="predicted"/>
<feature type="domain" description="Response regulatory" evidence="5">
    <location>
        <begin position="5"/>
        <end position="118"/>
    </location>
</feature>
<keyword evidence="3" id="KW-0804">Transcription</keyword>
<evidence type="ECO:0000256" key="1">
    <source>
        <dbReference type="ARBA" id="ARBA00022553"/>
    </source>
</evidence>
<dbReference type="PANTHER" id="PTHR44591:SF3">
    <property type="entry name" value="RESPONSE REGULATORY DOMAIN-CONTAINING PROTEIN"/>
    <property type="match status" value="1"/>
</dbReference>
<protein>
    <submittedName>
        <fullName evidence="6">Response regulator receiver domain-containing protein</fullName>
    </submittedName>
</protein>
<dbReference type="SMART" id="SM00448">
    <property type="entry name" value="REC"/>
    <property type="match status" value="1"/>
</dbReference>
<comment type="caution">
    <text evidence="6">The sequence shown here is derived from an EMBL/GenBank/DDBJ whole genome shotgun (WGS) entry which is preliminary data.</text>
</comment>
<sequence length="119" mass="12933">MPQQTVLVVEDEPLLLLSAMEMVEAGGFEAIGAADATAAVAILENRLDICIVFTDVEMPRGIDGLRLAALIRDRWPPIHVIITSGHSTPSQGSLPVDMMFFSKPYQEREVVAAMRKIAA</sequence>
<gene>
    <name evidence="6" type="ORF">C7449_1177</name>
</gene>
<dbReference type="PANTHER" id="PTHR44591">
    <property type="entry name" value="STRESS RESPONSE REGULATOR PROTEIN 1"/>
    <property type="match status" value="1"/>
</dbReference>
<reference evidence="6 7" key="1">
    <citation type="submission" date="2018-04" db="EMBL/GenBank/DDBJ databases">
        <title>Genomic Encyclopedia of Type Strains, Phase IV (KMG-IV): sequencing the most valuable type-strain genomes for metagenomic binning, comparative biology and taxonomic classification.</title>
        <authorList>
            <person name="Goeker M."/>
        </authorList>
    </citation>
    <scope>NUCLEOTIDE SEQUENCE [LARGE SCALE GENOMIC DNA]</scope>
    <source>
        <strain evidence="6 7">DSM 7138</strain>
    </source>
</reference>